<reference evidence="2" key="1">
    <citation type="journal article" date="2021" name="Evol. Appl.">
        <title>The genome of the Pyrenean desman and the effects of bottlenecks and inbreeding on the genomic landscape of an endangered species.</title>
        <authorList>
            <person name="Escoda L."/>
            <person name="Castresana J."/>
        </authorList>
    </citation>
    <scope>NUCLEOTIDE SEQUENCE</scope>
    <source>
        <strain evidence="2">IBE-C5619</strain>
    </source>
</reference>
<proteinExistence type="predicted"/>
<gene>
    <name evidence="2" type="ORF">J0S82_008720</name>
</gene>
<name>A0A8J5ZXX0_GALPY</name>
<accession>A0A8J5ZXX0</accession>
<feature type="non-terminal residue" evidence="2">
    <location>
        <position position="1"/>
    </location>
</feature>
<dbReference type="AlphaFoldDB" id="A0A8J5ZXX0"/>
<sequence length="578" mass="64206">TIRKRLSCLSCGVHHLCCQEQRCRDPVVAPPQPLSYSRIRLYHTKKDVFVRQAAIKRNNPRKYLLSVYYGETMEYDDGERGAGGALNTQKIVTIIGALHATGSSMQVPAGWPDCKFLESCPRPGTNVPILLQVTIPTSLRAVILWARPEHPSLLCREKVCVWVIDHHLAGILLPKGNPERKARKKIRKTKEIDSRSLVPCNFIYCPRCPENAKPQDRQKRPICQLRIPLLLRWSSAWLSKCQFITPMVIQFSLPARRNEFETPARRNEQKIGAEDFRWCHPTNEDLELMTHQQVARGPGDNLPQLEAVPGHQKRDCLCLTLRERQPNHRPGWEDKLDHQLPLTMKIQVQEKMFSKDAPEAPGPQASPLPAAGGSHRVGADPVEPQGYMSWGGAVGEPLHLLLSLLASASRPPGGSLVVSGKMLTSHFHFLQATFTACKQCSGVKGWSPKAGVMNKGVGDIHNCKGVCPVLTLLDPGVHVCFLLMPPSTFCTNTASLVDIETWEESKATGGSHRGDASEHGLWVHMPDGGHLEYGVTMNKWTHLNLDTEAIRAASHRDGAAVAENSYGGKAMREHKNEP</sequence>
<organism evidence="2 3">
    <name type="scientific">Galemys pyrenaicus</name>
    <name type="common">Iberian desman</name>
    <name type="synonym">Pyrenean desman</name>
    <dbReference type="NCBI Taxonomy" id="202257"/>
    <lineage>
        <taxon>Eukaryota</taxon>
        <taxon>Metazoa</taxon>
        <taxon>Chordata</taxon>
        <taxon>Craniata</taxon>
        <taxon>Vertebrata</taxon>
        <taxon>Euteleostomi</taxon>
        <taxon>Mammalia</taxon>
        <taxon>Eutheria</taxon>
        <taxon>Laurasiatheria</taxon>
        <taxon>Eulipotyphla</taxon>
        <taxon>Talpidae</taxon>
        <taxon>Galemys</taxon>
    </lineage>
</organism>
<evidence type="ECO:0000256" key="1">
    <source>
        <dbReference type="SAM" id="MobiDB-lite"/>
    </source>
</evidence>
<keyword evidence="3" id="KW-1185">Reference proteome</keyword>
<dbReference type="EMBL" id="JAGFMF010011830">
    <property type="protein sequence ID" value="KAG8511496.1"/>
    <property type="molecule type" value="Genomic_DNA"/>
</dbReference>
<evidence type="ECO:0000313" key="2">
    <source>
        <dbReference type="EMBL" id="KAG8511496.1"/>
    </source>
</evidence>
<protein>
    <submittedName>
        <fullName evidence="2">Uncharacterized protein</fullName>
    </submittedName>
</protein>
<evidence type="ECO:0000313" key="3">
    <source>
        <dbReference type="Proteomes" id="UP000700334"/>
    </source>
</evidence>
<comment type="caution">
    <text evidence="2">The sequence shown here is derived from an EMBL/GenBank/DDBJ whole genome shotgun (WGS) entry which is preliminary data.</text>
</comment>
<dbReference type="Proteomes" id="UP000700334">
    <property type="component" value="Unassembled WGS sequence"/>
</dbReference>
<feature type="region of interest" description="Disordered" evidence="1">
    <location>
        <begin position="355"/>
        <end position="382"/>
    </location>
</feature>